<feature type="domain" description="Ig-like" evidence="8">
    <location>
        <begin position="183"/>
        <end position="257"/>
    </location>
</feature>
<keyword evidence="2 7" id="KW-0472">Membrane</keyword>
<sequence>MGTTVTLECQVEGGNPLATLTWQCQGSTIVGRNLTYRTTAASSLMLNMDKTFHKQRCVCTAGHQASPEGLFGTKSVRFNILYPPTGNIVMWPFGTYSFQAGTIVTLNCWVEGGNPLATLTWQCKGSTVVGQNLTYRTKSHSRLELKVDKTYHQQKCLCTARQQASPNGWVGTVSVQFNILYKPIITLDSSTAYINESVDFRRICKAEGNPSPSVAWYRGTTFKKSNGILSIPRIDRTDAASYVCTATAGFTENLQSTERFMLVVQYGPDVNLIITNTTENATNVRLFCIASGVPSQYTYRWKHMLGSTVIRDMFDQVTSLGSVSTLTIPRVTYEDMGTYVCEASNGYRGRDGQIAQTRQDFLYVKGRPQAISVHNTYVTDKGTSLDINITYISFPEALNTSILRGGSTLPPKGELSVTVSSVPVTVLFFNKNVSIDGYIVQLHFSTFETRHQGRYQLYVWNEYTYYYDFEIIISDKPDHPTGLLIDQITESSAVVSWTPGEDNGNIQTFTLTCQENNGEFHTNITLNHSISSFTVENLDLSTEYDVTVFASNAMGTSEPITSTFSTISAEADGWNAAIIGGAASSASATILIACVIVVLIRRRKKSSEPKHTETESDDTNVACTARSNYDNDGLKDNILYESAGPYSPQQPGPSTGNRSGDVYAVVNKSKAKANVAETKLYAEVNKPKKGAQESAMYAEVQKTGKAQKVEIVVHSPAKEVTKSSEYAEVKKKKRGIAAKNDGLKDNVLYESAGPYYPQQPGPSTGNQSGDVFAVVNKSKAKANVAETKLYAEVIKPKKGAQESAMYAEVQKTGKAQKDGAVTDHDGNGDGTDKQRDGRQEDI</sequence>
<evidence type="ECO:0000313" key="10">
    <source>
        <dbReference type="EMBL" id="OWF49355.1"/>
    </source>
</evidence>
<evidence type="ECO:0000259" key="8">
    <source>
        <dbReference type="PROSITE" id="PS50835"/>
    </source>
</evidence>
<dbReference type="Pfam" id="PF00041">
    <property type="entry name" value="fn3"/>
    <property type="match status" value="1"/>
</dbReference>
<keyword evidence="3" id="KW-1015">Disulfide bond</keyword>
<dbReference type="SUPFAM" id="SSF49265">
    <property type="entry name" value="Fibronectin type III"/>
    <property type="match status" value="1"/>
</dbReference>
<organism evidence="10 11">
    <name type="scientific">Mizuhopecten yessoensis</name>
    <name type="common">Japanese scallop</name>
    <name type="synonym">Patinopecten yessoensis</name>
    <dbReference type="NCBI Taxonomy" id="6573"/>
    <lineage>
        <taxon>Eukaryota</taxon>
        <taxon>Metazoa</taxon>
        <taxon>Spiralia</taxon>
        <taxon>Lophotrochozoa</taxon>
        <taxon>Mollusca</taxon>
        <taxon>Bivalvia</taxon>
        <taxon>Autobranchia</taxon>
        <taxon>Pteriomorphia</taxon>
        <taxon>Pectinida</taxon>
        <taxon>Pectinoidea</taxon>
        <taxon>Pectinidae</taxon>
        <taxon>Mizuhopecten</taxon>
    </lineage>
</organism>
<dbReference type="GO" id="GO:0050839">
    <property type="term" value="F:cell adhesion molecule binding"/>
    <property type="evidence" value="ECO:0007669"/>
    <property type="project" value="TreeGrafter"/>
</dbReference>
<dbReference type="InterPro" id="IPR003598">
    <property type="entry name" value="Ig_sub2"/>
</dbReference>
<dbReference type="SUPFAM" id="SSF48726">
    <property type="entry name" value="Immunoglobulin"/>
    <property type="match status" value="3"/>
</dbReference>
<dbReference type="PROSITE" id="PS50835">
    <property type="entry name" value="IG_LIKE"/>
    <property type="match status" value="4"/>
</dbReference>
<feature type="domain" description="Ig-like" evidence="8">
    <location>
        <begin position="268"/>
        <end position="357"/>
    </location>
</feature>
<dbReference type="InterPro" id="IPR036179">
    <property type="entry name" value="Ig-like_dom_sf"/>
</dbReference>
<dbReference type="GO" id="GO:0005911">
    <property type="term" value="C:cell-cell junction"/>
    <property type="evidence" value="ECO:0007669"/>
    <property type="project" value="TreeGrafter"/>
</dbReference>
<dbReference type="InterPro" id="IPR013783">
    <property type="entry name" value="Ig-like_fold"/>
</dbReference>
<dbReference type="InterPro" id="IPR036116">
    <property type="entry name" value="FN3_sf"/>
</dbReference>
<dbReference type="InterPro" id="IPR003961">
    <property type="entry name" value="FN3_dom"/>
</dbReference>
<evidence type="ECO:0000256" key="3">
    <source>
        <dbReference type="ARBA" id="ARBA00023157"/>
    </source>
</evidence>
<dbReference type="CDD" id="cd00063">
    <property type="entry name" value="FN3"/>
    <property type="match status" value="1"/>
</dbReference>
<keyword evidence="4" id="KW-0325">Glycoprotein</keyword>
<comment type="subcellular location">
    <subcellularLocation>
        <location evidence="1">Membrane</location>
        <topology evidence="1">Single-pass type I membrane protein</topology>
    </subcellularLocation>
</comment>
<evidence type="ECO:0000256" key="6">
    <source>
        <dbReference type="SAM" id="MobiDB-lite"/>
    </source>
</evidence>
<dbReference type="PANTHER" id="PTHR11640">
    <property type="entry name" value="NEPHRIN"/>
    <property type="match status" value="1"/>
</dbReference>
<feature type="domain" description="Fibronectin type-III" evidence="9">
    <location>
        <begin position="479"/>
        <end position="571"/>
    </location>
</feature>
<protein>
    <submittedName>
        <fullName evidence="10">Nephrin</fullName>
    </submittedName>
</protein>
<name>A0A210QKT1_MIZYE</name>
<evidence type="ECO:0000256" key="4">
    <source>
        <dbReference type="ARBA" id="ARBA00023180"/>
    </source>
</evidence>
<accession>A0A210QKT1</accession>
<feature type="region of interest" description="Disordered" evidence="6">
    <location>
        <begin position="799"/>
        <end position="842"/>
    </location>
</feature>
<evidence type="ECO:0000313" key="11">
    <source>
        <dbReference type="Proteomes" id="UP000242188"/>
    </source>
</evidence>
<evidence type="ECO:0000256" key="2">
    <source>
        <dbReference type="ARBA" id="ARBA00023136"/>
    </source>
</evidence>
<feature type="transmembrane region" description="Helical" evidence="7">
    <location>
        <begin position="574"/>
        <end position="600"/>
    </location>
</feature>
<feature type="compositionally biased region" description="Polar residues" evidence="6">
    <location>
        <begin position="647"/>
        <end position="658"/>
    </location>
</feature>
<feature type="compositionally biased region" description="Basic and acidic residues" evidence="6">
    <location>
        <begin position="815"/>
        <end position="842"/>
    </location>
</feature>
<dbReference type="AlphaFoldDB" id="A0A210QKT1"/>
<dbReference type="SMART" id="SM00409">
    <property type="entry name" value="IG"/>
    <property type="match status" value="2"/>
</dbReference>
<evidence type="ECO:0000256" key="1">
    <source>
        <dbReference type="ARBA" id="ARBA00004479"/>
    </source>
</evidence>
<dbReference type="CDD" id="cd00096">
    <property type="entry name" value="Ig"/>
    <property type="match status" value="1"/>
</dbReference>
<proteinExistence type="predicted"/>
<evidence type="ECO:0000259" key="9">
    <source>
        <dbReference type="PROSITE" id="PS50853"/>
    </source>
</evidence>
<gene>
    <name evidence="10" type="ORF">KP79_PYT01083</name>
</gene>
<keyword evidence="5" id="KW-0393">Immunoglobulin domain</keyword>
<reference evidence="10 11" key="1">
    <citation type="journal article" date="2017" name="Nat. Ecol. Evol.">
        <title>Scallop genome provides insights into evolution of bilaterian karyotype and development.</title>
        <authorList>
            <person name="Wang S."/>
            <person name="Zhang J."/>
            <person name="Jiao W."/>
            <person name="Li J."/>
            <person name="Xun X."/>
            <person name="Sun Y."/>
            <person name="Guo X."/>
            <person name="Huan P."/>
            <person name="Dong B."/>
            <person name="Zhang L."/>
            <person name="Hu X."/>
            <person name="Sun X."/>
            <person name="Wang J."/>
            <person name="Zhao C."/>
            <person name="Wang Y."/>
            <person name="Wang D."/>
            <person name="Huang X."/>
            <person name="Wang R."/>
            <person name="Lv J."/>
            <person name="Li Y."/>
            <person name="Zhang Z."/>
            <person name="Liu B."/>
            <person name="Lu W."/>
            <person name="Hui Y."/>
            <person name="Liang J."/>
            <person name="Zhou Z."/>
            <person name="Hou R."/>
            <person name="Li X."/>
            <person name="Liu Y."/>
            <person name="Li H."/>
            <person name="Ning X."/>
            <person name="Lin Y."/>
            <person name="Zhao L."/>
            <person name="Xing Q."/>
            <person name="Dou J."/>
            <person name="Li Y."/>
            <person name="Mao J."/>
            <person name="Guo H."/>
            <person name="Dou H."/>
            <person name="Li T."/>
            <person name="Mu C."/>
            <person name="Jiang W."/>
            <person name="Fu Q."/>
            <person name="Fu X."/>
            <person name="Miao Y."/>
            <person name="Liu J."/>
            <person name="Yu Q."/>
            <person name="Li R."/>
            <person name="Liao H."/>
            <person name="Li X."/>
            <person name="Kong Y."/>
            <person name="Jiang Z."/>
            <person name="Chourrout D."/>
            <person name="Li R."/>
            <person name="Bao Z."/>
        </authorList>
    </citation>
    <scope>NUCLEOTIDE SEQUENCE [LARGE SCALE GENOMIC DNA]</scope>
    <source>
        <strain evidence="10 11">PY_sf001</strain>
    </source>
</reference>
<dbReference type="InterPro" id="IPR003599">
    <property type="entry name" value="Ig_sub"/>
</dbReference>
<dbReference type="InterPro" id="IPR007110">
    <property type="entry name" value="Ig-like_dom"/>
</dbReference>
<dbReference type="STRING" id="6573.A0A210QKT1"/>
<dbReference type="GO" id="GO:0098609">
    <property type="term" value="P:cell-cell adhesion"/>
    <property type="evidence" value="ECO:0007669"/>
    <property type="project" value="TreeGrafter"/>
</dbReference>
<dbReference type="PANTHER" id="PTHR11640:SF31">
    <property type="entry name" value="IRREGULAR CHIASM C-ROUGHEST PROTEIN-RELATED"/>
    <property type="match status" value="1"/>
</dbReference>
<dbReference type="Gene3D" id="2.60.40.10">
    <property type="entry name" value="Immunoglobulins"/>
    <property type="match status" value="5"/>
</dbReference>
<feature type="domain" description="Ig-like" evidence="8">
    <location>
        <begin position="1"/>
        <end position="77"/>
    </location>
</feature>
<keyword evidence="7" id="KW-1133">Transmembrane helix</keyword>
<feature type="domain" description="Ig-like" evidence="8">
    <location>
        <begin position="84"/>
        <end position="176"/>
    </location>
</feature>
<dbReference type="InterPro" id="IPR051275">
    <property type="entry name" value="Cell_adhesion_signaling"/>
</dbReference>
<dbReference type="Pfam" id="PF13927">
    <property type="entry name" value="Ig_3"/>
    <property type="match status" value="2"/>
</dbReference>
<keyword evidence="7" id="KW-0812">Transmembrane</keyword>
<evidence type="ECO:0000256" key="5">
    <source>
        <dbReference type="ARBA" id="ARBA00023319"/>
    </source>
</evidence>
<dbReference type="SMART" id="SM00060">
    <property type="entry name" value="FN3"/>
    <property type="match status" value="1"/>
</dbReference>
<feature type="region of interest" description="Disordered" evidence="6">
    <location>
        <begin position="605"/>
        <end position="660"/>
    </location>
</feature>
<evidence type="ECO:0000256" key="7">
    <source>
        <dbReference type="SAM" id="Phobius"/>
    </source>
</evidence>
<dbReference type="SMART" id="SM00408">
    <property type="entry name" value="IGc2"/>
    <property type="match status" value="2"/>
</dbReference>
<dbReference type="OrthoDB" id="6142239at2759"/>
<dbReference type="Proteomes" id="UP000242188">
    <property type="component" value="Unassembled WGS sequence"/>
</dbReference>
<comment type="caution">
    <text evidence="10">The sequence shown here is derived from an EMBL/GenBank/DDBJ whole genome shotgun (WGS) entry which is preliminary data.</text>
</comment>
<keyword evidence="11" id="KW-1185">Reference proteome</keyword>
<dbReference type="EMBL" id="NEDP02003152">
    <property type="protein sequence ID" value="OWF49355.1"/>
    <property type="molecule type" value="Genomic_DNA"/>
</dbReference>
<feature type="compositionally biased region" description="Polar residues" evidence="6">
    <location>
        <begin position="619"/>
        <end position="630"/>
    </location>
</feature>
<dbReference type="GO" id="GO:0005886">
    <property type="term" value="C:plasma membrane"/>
    <property type="evidence" value="ECO:0007669"/>
    <property type="project" value="TreeGrafter"/>
</dbReference>
<dbReference type="PROSITE" id="PS50853">
    <property type="entry name" value="FN3"/>
    <property type="match status" value="1"/>
</dbReference>